<proteinExistence type="predicted"/>
<sequence>EILLRKTLGELAASSDITFTGEFPSESIMMHRLVFHENYQTGFEFTDKPETGQTDWYYVRVTQTNGSLAWSSPIWIEATE</sequence>
<feature type="non-terminal residue" evidence="1">
    <location>
        <position position="1"/>
    </location>
</feature>
<comment type="caution">
    <text evidence="1">The sequence shown here is derived from an EMBL/GenBank/DDBJ whole genome shotgun (WGS) entry which is preliminary data.</text>
</comment>
<name>X1DVZ3_9ZZZZ</name>
<organism evidence="1">
    <name type="scientific">marine sediment metagenome</name>
    <dbReference type="NCBI Taxonomy" id="412755"/>
    <lineage>
        <taxon>unclassified sequences</taxon>
        <taxon>metagenomes</taxon>
        <taxon>ecological metagenomes</taxon>
    </lineage>
</organism>
<evidence type="ECO:0000313" key="1">
    <source>
        <dbReference type="EMBL" id="GAH00533.1"/>
    </source>
</evidence>
<dbReference type="AlphaFoldDB" id="X1DVZ3"/>
<gene>
    <name evidence="1" type="ORF">S01H4_41610</name>
</gene>
<protein>
    <submittedName>
        <fullName evidence="1">Uncharacterized protein</fullName>
    </submittedName>
</protein>
<accession>X1DVZ3</accession>
<dbReference type="EMBL" id="BART01022773">
    <property type="protein sequence ID" value="GAH00533.1"/>
    <property type="molecule type" value="Genomic_DNA"/>
</dbReference>
<reference evidence="1" key="1">
    <citation type="journal article" date="2014" name="Front. Microbiol.">
        <title>High frequency of phylogenetically diverse reductive dehalogenase-homologous genes in deep subseafloor sedimentary metagenomes.</title>
        <authorList>
            <person name="Kawai M."/>
            <person name="Futagami T."/>
            <person name="Toyoda A."/>
            <person name="Takaki Y."/>
            <person name="Nishi S."/>
            <person name="Hori S."/>
            <person name="Arai W."/>
            <person name="Tsubouchi T."/>
            <person name="Morono Y."/>
            <person name="Uchiyama I."/>
            <person name="Ito T."/>
            <person name="Fujiyama A."/>
            <person name="Inagaki F."/>
            <person name="Takami H."/>
        </authorList>
    </citation>
    <scope>NUCLEOTIDE SEQUENCE</scope>
    <source>
        <strain evidence="1">Expedition CK06-06</strain>
    </source>
</reference>